<dbReference type="AlphaFoldDB" id="A0AAW1J785"/>
<comment type="caution">
    <text evidence="2">The sequence shown here is derived from an EMBL/GenBank/DDBJ whole genome shotgun (WGS) entry which is preliminary data.</text>
</comment>
<protein>
    <submittedName>
        <fullName evidence="2">Uncharacterized protein</fullName>
    </submittedName>
</protein>
<feature type="compositionally biased region" description="Basic and acidic residues" evidence="1">
    <location>
        <begin position="89"/>
        <end position="103"/>
    </location>
</feature>
<feature type="region of interest" description="Disordered" evidence="1">
    <location>
        <begin position="1"/>
        <end position="54"/>
    </location>
</feature>
<keyword evidence="3" id="KW-1185">Reference proteome</keyword>
<feature type="compositionally biased region" description="Basic and acidic residues" evidence="1">
    <location>
        <begin position="7"/>
        <end position="16"/>
    </location>
</feature>
<gene>
    <name evidence="2" type="ORF">RND81_08G142600</name>
</gene>
<dbReference type="EMBL" id="JBDFQZ010000008">
    <property type="protein sequence ID" value="KAK9698947.1"/>
    <property type="molecule type" value="Genomic_DNA"/>
</dbReference>
<feature type="region of interest" description="Disordered" evidence="1">
    <location>
        <begin position="79"/>
        <end position="137"/>
    </location>
</feature>
<name>A0AAW1J785_SAPOF</name>
<accession>A0AAW1J785</accession>
<sequence length="367" mass="41283">MVNPRNSESEREVDRKHDRRGKGKAVMQKEEKYSPTQQIFVGVPSASHMPSRALEDDLAKEIGVPAYIDSQLIEEARMLTPQRQTKVGRGKELAMLEKPRETSKANTEGSRTESSSPAASQGSTSRPNPLKVFTQEGVRSQKRSFGTKVNLVKLGSRPSYSAISFLPPPIFKSVFDKALQDIHAIFLTKMKNASYEDVEEVAAQANESYQSLIQLKGDPTQLKEKVDSYIGAVKACLALERLAAERLHPKDLENDISLKHQELEQARSLLKRAHEERSIEALKQSTTKNKIATLEAELTLMREQEMQLAESLEARDTSLVTLQGRVEEIEKALNKLEATPILTQEEETLFQEQRAQLEEMRNSLNLD</sequence>
<organism evidence="2 3">
    <name type="scientific">Saponaria officinalis</name>
    <name type="common">Common soapwort</name>
    <name type="synonym">Lychnis saponaria</name>
    <dbReference type="NCBI Taxonomy" id="3572"/>
    <lineage>
        <taxon>Eukaryota</taxon>
        <taxon>Viridiplantae</taxon>
        <taxon>Streptophyta</taxon>
        <taxon>Embryophyta</taxon>
        <taxon>Tracheophyta</taxon>
        <taxon>Spermatophyta</taxon>
        <taxon>Magnoliopsida</taxon>
        <taxon>eudicotyledons</taxon>
        <taxon>Gunneridae</taxon>
        <taxon>Pentapetalae</taxon>
        <taxon>Caryophyllales</taxon>
        <taxon>Caryophyllaceae</taxon>
        <taxon>Caryophylleae</taxon>
        <taxon>Saponaria</taxon>
    </lineage>
</organism>
<dbReference type="Proteomes" id="UP001443914">
    <property type="component" value="Unassembled WGS sequence"/>
</dbReference>
<evidence type="ECO:0000313" key="2">
    <source>
        <dbReference type="EMBL" id="KAK9698947.1"/>
    </source>
</evidence>
<feature type="compositionally biased region" description="Polar residues" evidence="1">
    <location>
        <begin position="104"/>
        <end position="113"/>
    </location>
</feature>
<evidence type="ECO:0000256" key="1">
    <source>
        <dbReference type="SAM" id="MobiDB-lite"/>
    </source>
</evidence>
<reference evidence="2" key="1">
    <citation type="submission" date="2024-03" db="EMBL/GenBank/DDBJ databases">
        <title>WGS assembly of Saponaria officinalis var. Norfolk2.</title>
        <authorList>
            <person name="Jenkins J."/>
            <person name="Shu S."/>
            <person name="Grimwood J."/>
            <person name="Barry K."/>
            <person name="Goodstein D."/>
            <person name="Schmutz J."/>
            <person name="Leebens-Mack J."/>
            <person name="Osbourn A."/>
        </authorList>
    </citation>
    <scope>NUCLEOTIDE SEQUENCE [LARGE SCALE GENOMIC DNA]</scope>
    <source>
        <strain evidence="2">JIC</strain>
    </source>
</reference>
<proteinExistence type="predicted"/>
<feature type="compositionally biased region" description="Low complexity" evidence="1">
    <location>
        <begin position="114"/>
        <end position="125"/>
    </location>
</feature>
<evidence type="ECO:0000313" key="3">
    <source>
        <dbReference type="Proteomes" id="UP001443914"/>
    </source>
</evidence>